<gene>
    <name evidence="1" type="ORF">FXV77_04625</name>
</gene>
<sequence length="391" mass="44309">MTKNIYLILLLLLVFSSCKTKRFYEKGTVNIEHETQQININYSRNLPLVNVTIQGKPYVFLLDTGAPTVISTKIYEELNLTPYLKGKVTDSQKNTRKQIATILPEMLIDSVQFQDIGCLVIDFSVKELACLDIAGIVGANQMAKLFWQIDYANNRALVSKNIANMDVDNFDIHIPFKPKLQKTPTIKTSILDKERLFTFDSGSGGSISLVDDKGAIIKDIPAEDKSEIYGINSMGIYGESKATTNYYFTLKNDLHLGNGIFNNVIFNTGKSNLIGNKFLENFIYVLDWKENRILLQQIQDFPKNISNFGFNYRFINNKAEVVLLFTEVNNPLQIGDIILSMNNIDLRNLDDASSCAFFINGIAEEADTLAIEVKRQQEILKYTLTKKEIFL</sequence>
<evidence type="ECO:0000313" key="2">
    <source>
        <dbReference type="Proteomes" id="UP000322362"/>
    </source>
</evidence>
<dbReference type="CDD" id="cd05483">
    <property type="entry name" value="retropepsin_like_bacteria"/>
    <property type="match status" value="1"/>
</dbReference>
<evidence type="ECO:0008006" key="3">
    <source>
        <dbReference type="Google" id="ProtNLM"/>
    </source>
</evidence>
<evidence type="ECO:0000313" key="1">
    <source>
        <dbReference type="EMBL" id="TYR37298.1"/>
    </source>
</evidence>
<comment type="caution">
    <text evidence="1">The sequence shown here is derived from an EMBL/GenBank/DDBJ whole genome shotgun (WGS) entry which is preliminary data.</text>
</comment>
<protein>
    <recommendedName>
        <fullName evidence="3">Aspartyl protease</fullName>
    </recommendedName>
</protein>
<proteinExistence type="predicted"/>
<dbReference type="PROSITE" id="PS51257">
    <property type="entry name" value="PROKAR_LIPOPROTEIN"/>
    <property type="match status" value="1"/>
</dbReference>
<organism evidence="1 2">
    <name type="scientific">Sphingobacterium phlebotomi</name>
    <dbReference type="NCBI Taxonomy" id="2605433"/>
    <lineage>
        <taxon>Bacteria</taxon>
        <taxon>Pseudomonadati</taxon>
        <taxon>Bacteroidota</taxon>
        <taxon>Sphingobacteriia</taxon>
        <taxon>Sphingobacteriales</taxon>
        <taxon>Sphingobacteriaceae</taxon>
        <taxon>Sphingobacterium</taxon>
    </lineage>
</organism>
<name>A0A5D4H9J2_9SPHI</name>
<dbReference type="Gene3D" id="2.40.70.10">
    <property type="entry name" value="Acid Proteases"/>
    <property type="match status" value="1"/>
</dbReference>
<accession>A0A5D4H9J2</accession>
<dbReference type="SUPFAM" id="SSF50630">
    <property type="entry name" value="Acid proteases"/>
    <property type="match status" value="1"/>
</dbReference>
<dbReference type="InterPro" id="IPR034122">
    <property type="entry name" value="Retropepsin-like_bacterial"/>
</dbReference>
<dbReference type="EMBL" id="VTAV01000002">
    <property type="protein sequence ID" value="TYR37298.1"/>
    <property type="molecule type" value="Genomic_DNA"/>
</dbReference>
<dbReference type="Proteomes" id="UP000322362">
    <property type="component" value="Unassembled WGS sequence"/>
</dbReference>
<reference evidence="1 2" key="1">
    <citation type="submission" date="2019-08" db="EMBL/GenBank/DDBJ databases">
        <title>Phlebobacter frassis gen. nov. sp. nov., a new member of family Sphingobacteriaceae isolated from sand fly rearing media.</title>
        <authorList>
            <person name="Kakumanu M.L."/>
            <person name="Marayati B.F."/>
            <person name="Wada-Katsumata A."/>
            <person name="Wasserberg G."/>
            <person name="Schal C."/>
            <person name="Apperson C.S."/>
            <person name="Ponnusamy L."/>
        </authorList>
    </citation>
    <scope>NUCLEOTIDE SEQUENCE [LARGE SCALE GENOMIC DNA]</scope>
    <source>
        <strain evidence="1 2">SSI9</strain>
    </source>
</reference>
<dbReference type="AlphaFoldDB" id="A0A5D4H9J2"/>
<dbReference type="RefSeq" id="WP_148918040.1">
    <property type="nucleotide sequence ID" value="NZ_VTAV01000002.1"/>
</dbReference>
<dbReference type="InterPro" id="IPR021109">
    <property type="entry name" value="Peptidase_aspartic_dom_sf"/>
</dbReference>
<keyword evidence="2" id="KW-1185">Reference proteome</keyword>
<dbReference type="Pfam" id="PF13650">
    <property type="entry name" value="Asp_protease_2"/>
    <property type="match status" value="1"/>
</dbReference>